<comment type="caution">
    <text evidence="1">The sequence shown here is derived from an EMBL/GenBank/DDBJ whole genome shotgun (WGS) entry which is preliminary data.</text>
</comment>
<evidence type="ECO:0000313" key="1">
    <source>
        <dbReference type="EMBL" id="TFZ00980.1"/>
    </source>
</evidence>
<dbReference type="RefSeq" id="WP_135265316.1">
    <property type="nucleotide sequence ID" value="NZ_SMLM01000003.1"/>
</dbReference>
<dbReference type="OrthoDB" id="8911189at2"/>
<proteinExistence type="predicted"/>
<protein>
    <submittedName>
        <fullName evidence="1">Uncharacterized protein</fullName>
    </submittedName>
</protein>
<gene>
    <name evidence="1" type="ORF">EZ313_21380</name>
</gene>
<organism evidence="1 2">
    <name type="scientific">Ramlibacter henchirensis</name>
    <dbReference type="NCBI Taxonomy" id="204072"/>
    <lineage>
        <taxon>Bacteria</taxon>
        <taxon>Pseudomonadati</taxon>
        <taxon>Pseudomonadota</taxon>
        <taxon>Betaproteobacteria</taxon>
        <taxon>Burkholderiales</taxon>
        <taxon>Comamonadaceae</taxon>
        <taxon>Ramlibacter</taxon>
    </lineage>
</organism>
<dbReference type="AlphaFoldDB" id="A0A4Z0BRF1"/>
<name>A0A4Z0BRF1_9BURK</name>
<reference evidence="1 2" key="1">
    <citation type="submission" date="2019-03" db="EMBL/GenBank/DDBJ databases">
        <title>Ramlibacter henchirensis DSM 14656, whole genome shotgun sequence.</title>
        <authorList>
            <person name="Zhang X."/>
            <person name="Feng G."/>
            <person name="Zhu H."/>
        </authorList>
    </citation>
    <scope>NUCLEOTIDE SEQUENCE [LARGE SCALE GENOMIC DNA]</scope>
    <source>
        <strain evidence="1 2">DSM 14656</strain>
    </source>
</reference>
<keyword evidence="2" id="KW-1185">Reference proteome</keyword>
<sequence>MHFTLSAWDGEDYLLVAASGDAQLCHLCRVADLSARICEAKGYRRALVDLLAVTPHLSFTDHLQLGAHFATALAHLDQVATVVAANQRTGTSEKAAQKHGLKLRTLTELLEAKRWLEASIDVA</sequence>
<dbReference type="Proteomes" id="UP000298180">
    <property type="component" value="Unassembled WGS sequence"/>
</dbReference>
<dbReference type="EMBL" id="SMLM01000003">
    <property type="protein sequence ID" value="TFZ00980.1"/>
    <property type="molecule type" value="Genomic_DNA"/>
</dbReference>
<accession>A0A4Z0BRF1</accession>
<evidence type="ECO:0000313" key="2">
    <source>
        <dbReference type="Proteomes" id="UP000298180"/>
    </source>
</evidence>